<dbReference type="EMBL" id="CM051406">
    <property type="protein sequence ID" value="KAJ4702607.1"/>
    <property type="molecule type" value="Genomic_DNA"/>
</dbReference>
<name>A0ACC1WU64_MELAZ</name>
<keyword evidence="2" id="KW-1185">Reference proteome</keyword>
<dbReference type="Proteomes" id="UP001164539">
    <property type="component" value="Chromosome 13"/>
</dbReference>
<organism evidence="1 2">
    <name type="scientific">Melia azedarach</name>
    <name type="common">Chinaberry tree</name>
    <dbReference type="NCBI Taxonomy" id="155640"/>
    <lineage>
        <taxon>Eukaryota</taxon>
        <taxon>Viridiplantae</taxon>
        <taxon>Streptophyta</taxon>
        <taxon>Embryophyta</taxon>
        <taxon>Tracheophyta</taxon>
        <taxon>Spermatophyta</taxon>
        <taxon>Magnoliopsida</taxon>
        <taxon>eudicotyledons</taxon>
        <taxon>Gunneridae</taxon>
        <taxon>Pentapetalae</taxon>
        <taxon>rosids</taxon>
        <taxon>malvids</taxon>
        <taxon>Sapindales</taxon>
        <taxon>Meliaceae</taxon>
        <taxon>Melia</taxon>
    </lineage>
</organism>
<evidence type="ECO:0000313" key="2">
    <source>
        <dbReference type="Proteomes" id="UP001164539"/>
    </source>
</evidence>
<proteinExistence type="predicted"/>
<accession>A0ACC1WU64</accession>
<comment type="caution">
    <text evidence="1">The sequence shown here is derived from an EMBL/GenBank/DDBJ whole genome shotgun (WGS) entry which is preliminary data.</text>
</comment>
<sequence length="745" mass="82516">MDHESGFTTPDSRLKWYKTTLCLAYQSLGVVYGDLSISPIYVYKSTFSGRLRFHEEDDEILGVFSLVFWTLTLIPLCKYIVFVLGADDNGEGGTFALYSLLCRRAKVGLLSASHALDDDISACSSELTLKQTRGSVLLKEFFDNHHNSRVLLLLVVLLGTSMVIGDGILTPSMSVLSAVNGIKVKATGLHENYTVVIACMILIGLFALQHFGTHRVGFLFAPILLAWLLCISMVGFYNTIHWNPGVVRAFSPYYVFIFFKKAGKDGWSSLGGIVLCVTGAEAMFADLGHFSQLSIRIAFTVVIYPCLILAYMGEAAYYTKHKEDLELSFYKAIPEVVFWPVFVIATLATVVGSQAIISATFSIISQCRALKCFPRVKVIHTSSQIHGQIYIPEVNWILLALCLAVVVGVRDTDMIGNAYGLAVITVMFVTTCLMFLIIVMVWKWKVLVAVAFVVVFGSVELMYLSLCFAKVHKGGWLPLIFSLIVLSVMYIWHYGTHKKHSYESYNKVCLDMLLNLGPNHGITRVPGICLIYSNVVSGVPPMFAHFVTNFPAFHQVLIFVTLQSLTVPYVPVNQQFLVSSIGPSEFHFFQCVVRYGYKDARKDIHAFESHLIETVAEYLRSVGDDRGAGTSGGGMIVNNQQSSLEVDAIASKLENGNASGPKQKKVRFRGVGCNRELEELEVARESGMAYMMGSTCVLASESSSYLKKFVINIVYGFLRRNSRRPATALGVPHASLIEVGMVYRV</sequence>
<gene>
    <name evidence="1" type="ORF">OWV82_022631</name>
</gene>
<evidence type="ECO:0000313" key="1">
    <source>
        <dbReference type="EMBL" id="KAJ4702607.1"/>
    </source>
</evidence>
<reference evidence="1 2" key="1">
    <citation type="journal article" date="2023" name="Science">
        <title>Complex scaffold remodeling in plant triterpene biosynthesis.</title>
        <authorList>
            <person name="De La Pena R."/>
            <person name="Hodgson H."/>
            <person name="Liu J.C."/>
            <person name="Stephenson M.J."/>
            <person name="Martin A.C."/>
            <person name="Owen C."/>
            <person name="Harkess A."/>
            <person name="Leebens-Mack J."/>
            <person name="Jimenez L.E."/>
            <person name="Osbourn A."/>
            <person name="Sattely E.S."/>
        </authorList>
    </citation>
    <scope>NUCLEOTIDE SEQUENCE [LARGE SCALE GENOMIC DNA]</scope>
    <source>
        <strain evidence="2">cv. JPN11</strain>
        <tissue evidence="1">Leaf</tissue>
    </source>
</reference>
<protein>
    <submittedName>
        <fullName evidence="1">Potassium transporter</fullName>
    </submittedName>
</protein>